<evidence type="ECO:0000313" key="2">
    <source>
        <dbReference type="EMBL" id="UOF02099.1"/>
    </source>
</evidence>
<proteinExistence type="predicted"/>
<reference evidence="2" key="1">
    <citation type="submission" date="2022-03" db="EMBL/GenBank/DDBJ databases">
        <title>Genome Identification and Characterization of new species Bdellovibrio reynosense LBG001 sp. nov. from a Mexico soil sample.</title>
        <authorList>
            <person name="Camilli A."/>
            <person name="Ajao Y."/>
            <person name="Guo X."/>
        </authorList>
    </citation>
    <scope>NUCLEOTIDE SEQUENCE</scope>
    <source>
        <strain evidence="2">LBG001</strain>
    </source>
</reference>
<protein>
    <submittedName>
        <fullName evidence="2">Uncharacterized protein</fullName>
    </submittedName>
</protein>
<organism evidence="2 3">
    <name type="scientific">Bdellovibrio reynosensis</name>
    <dbReference type="NCBI Taxonomy" id="2835041"/>
    <lineage>
        <taxon>Bacteria</taxon>
        <taxon>Pseudomonadati</taxon>
        <taxon>Bdellovibrionota</taxon>
        <taxon>Bdellovibrionia</taxon>
        <taxon>Bdellovibrionales</taxon>
        <taxon>Pseudobdellovibrionaceae</taxon>
        <taxon>Bdellovibrio</taxon>
    </lineage>
</organism>
<dbReference type="Proteomes" id="UP000830116">
    <property type="component" value="Chromosome"/>
</dbReference>
<evidence type="ECO:0000313" key="3">
    <source>
        <dbReference type="Proteomes" id="UP000830116"/>
    </source>
</evidence>
<name>A0ABY4CCD1_9BACT</name>
<feature type="signal peptide" evidence="1">
    <location>
        <begin position="1"/>
        <end position="19"/>
    </location>
</feature>
<evidence type="ECO:0000256" key="1">
    <source>
        <dbReference type="SAM" id="SignalP"/>
    </source>
</evidence>
<gene>
    <name evidence="2" type="ORF">MNR06_03915</name>
</gene>
<keyword evidence="1" id="KW-0732">Signal</keyword>
<dbReference type="RefSeq" id="WP_243538779.1">
    <property type="nucleotide sequence ID" value="NZ_CP093442.1"/>
</dbReference>
<dbReference type="EMBL" id="CP093442">
    <property type="protein sequence ID" value="UOF02099.1"/>
    <property type="molecule type" value="Genomic_DNA"/>
</dbReference>
<accession>A0ABY4CCD1</accession>
<sequence>MKFLLALATLHLVAFSAQATTFSALKGTYKIRSCENQSSSPSVAEVKLCESTAFTVDAQPYYTSFAFFRPTYAGGEQVSSFGYPSKNGLGSNDKYEETQSEYLYFFESKSASNFTRIRKLDGNIYHLSLYSKFSYTKTEDLFEIELEKISDEVKPVPIQNDENGCVCCD</sequence>
<feature type="chain" id="PRO_5045346124" evidence="1">
    <location>
        <begin position="20"/>
        <end position="169"/>
    </location>
</feature>
<keyword evidence="3" id="KW-1185">Reference proteome</keyword>